<protein>
    <submittedName>
        <fullName evidence="5">Uncharacterized protein</fullName>
    </submittedName>
</protein>
<evidence type="ECO:0000313" key="5">
    <source>
        <dbReference type="EMBL" id="GAX79459.1"/>
    </source>
</evidence>
<evidence type="ECO:0000256" key="3">
    <source>
        <dbReference type="ARBA" id="ARBA00022946"/>
    </source>
</evidence>
<proteinExistence type="inferred from homology"/>
<evidence type="ECO:0000256" key="1">
    <source>
        <dbReference type="ARBA" id="ARBA00007692"/>
    </source>
</evidence>
<dbReference type="OrthoDB" id="549757at2759"/>
<feature type="region of interest" description="Disordered" evidence="4">
    <location>
        <begin position="619"/>
        <end position="682"/>
    </location>
</feature>
<feature type="compositionally biased region" description="Basic residues" evidence="4">
    <location>
        <begin position="634"/>
        <end position="644"/>
    </location>
</feature>
<dbReference type="InterPro" id="IPR003690">
    <property type="entry name" value="MTERF"/>
</dbReference>
<name>A0A250X975_9CHLO</name>
<dbReference type="SMART" id="SM00733">
    <property type="entry name" value="Mterf"/>
    <property type="match status" value="2"/>
</dbReference>
<keyword evidence="2" id="KW-0805">Transcription regulation</keyword>
<dbReference type="GO" id="GO:0006393">
    <property type="term" value="P:termination of mitochondrial transcription"/>
    <property type="evidence" value="ECO:0007669"/>
    <property type="project" value="TreeGrafter"/>
</dbReference>
<keyword evidence="3" id="KW-0809">Transit peptide</keyword>
<organism evidence="5 6">
    <name type="scientific">Chlamydomonas eustigma</name>
    <dbReference type="NCBI Taxonomy" id="1157962"/>
    <lineage>
        <taxon>Eukaryota</taxon>
        <taxon>Viridiplantae</taxon>
        <taxon>Chlorophyta</taxon>
        <taxon>core chlorophytes</taxon>
        <taxon>Chlorophyceae</taxon>
        <taxon>CS clade</taxon>
        <taxon>Chlamydomonadales</taxon>
        <taxon>Chlamydomonadaceae</taxon>
        <taxon>Chlamydomonas</taxon>
    </lineage>
</organism>
<comment type="similarity">
    <text evidence="1">Belongs to the mTERF family.</text>
</comment>
<feature type="compositionally biased region" description="Basic and acidic residues" evidence="4">
    <location>
        <begin position="645"/>
        <end position="678"/>
    </location>
</feature>
<dbReference type="AlphaFoldDB" id="A0A250X975"/>
<keyword evidence="6" id="KW-1185">Reference proteome</keyword>
<dbReference type="Gene3D" id="1.25.70.10">
    <property type="entry name" value="Transcription termination factor 3, mitochondrial"/>
    <property type="match status" value="3"/>
</dbReference>
<dbReference type="PANTHER" id="PTHR15437:SF6">
    <property type="entry name" value="TRANSCRIPTION TERMINATION FACTOR, MITOCHONDRIAL"/>
    <property type="match status" value="1"/>
</dbReference>
<evidence type="ECO:0000313" key="6">
    <source>
        <dbReference type="Proteomes" id="UP000232323"/>
    </source>
</evidence>
<evidence type="ECO:0000256" key="2">
    <source>
        <dbReference type="ARBA" id="ARBA00022472"/>
    </source>
</evidence>
<sequence length="695" mass="76688">MSMHVPLGPALRRYFSMSTVFPNKSSRLERNHSCACEATSTSAPEGGQSLQNLRNAQRFRSRQKRLDRIIWRLEKKIYGSPTAENGSYEKQILHERMLEDTIERRSKLDDLDLSKADVAARRLLLLSQDLGLDPNILAQVSEINGQVLNIQPFELRSRIALLSNVLGLQSPADLLDLSLKHPTLLTRPSQSLAKNIPELAALLKSRGMDIRAMARKQPDLLLQNAGTVRLKMDALPAALDLPPRRAREVISECPQLLRRSASTVHERLKLLQKLFDSVPRNFLSELICKDPRILCFSSKTLSAKFSSLMSKYGSFQADVVDMILVDPNVLLKMPVLTSINSASLSYPEQQQQKQKALSVNVDVKKPGTPALTGTGRLLALASAFGAPLIDVLKLCASPNSKVHEWSPAESSQKISALASVLGITLQEAKGMVKSQLRLLEVSGEVLQQRAVQLAELFGPSRLSAFQRSASTQIPADSTAGISPELHVPPIAITHPDLLLREPEALQELLQEVAKQLNMPLARVPALIQVVPALILEPSKTFTKLQTIQQLLGDVSSNLVLELITKEPGILKVSPQELTAVYEELASSFGSFREDALQLILADPSVLLKGIKAEASFSQMDCGGEAPSVSESVQKKKGRKENKRTRKDDGGKRRGGSDYDERPRLDQDSDPRSRGRFREQVVPSLDLAEGGRYLRR</sequence>
<accession>A0A250X975</accession>
<dbReference type="GO" id="GO:0003676">
    <property type="term" value="F:nucleic acid binding"/>
    <property type="evidence" value="ECO:0007669"/>
    <property type="project" value="InterPro"/>
</dbReference>
<dbReference type="Proteomes" id="UP000232323">
    <property type="component" value="Unassembled WGS sequence"/>
</dbReference>
<gene>
    <name evidence="5" type="ORF">CEUSTIGMA_g6900.t1</name>
</gene>
<keyword evidence="2" id="KW-0806">Transcription termination</keyword>
<dbReference type="EMBL" id="BEGY01000042">
    <property type="protein sequence ID" value="GAX79459.1"/>
    <property type="molecule type" value="Genomic_DNA"/>
</dbReference>
<dbReference type="GO" id="GO:0005759">
    <property type="term" value="C:mitochondrial matrix"/>
    <property type="evidence" value="ECO:0007669"/>
    <property type="project" value="TreeGrafter"/>
</dbReference>
<comment type="caution">
    <text evidence="5">The sequence shown here is derived from an EMBL/GenBank/DDBJ whole genome shotgun (WGS) entry which is preliminary data.</text>
</comment>
<dbReference type="PANTHER" id="PTHR15437">
    <property type="entry name" value="TRANSCRIPTION TERMINATION FACTOR, MITOCHONDRIAL"/>
    <property type="match status" value="1"/>
</dbReference>
<evidence type="ECO:0000256" key="4">
    <source>
        <dbReference type="SAM" id="MobiDB-lite"/>
    </source>
</evidence>
<dbReference type="InterPro" id="IPR038538">
    <property type="entry name" value="MTERF_sf"/>
</dbReference>
<reference evidence="5 6" key="1">
    <citation type="submission" date="2017-08" db="EMBL/GenBank/DDBJ databases">
        <title>Acidophilic green algal genome provides insights into adaptation to an acidic environment.</title>
        <authorList>
            <person name="Hirooka S."/>
            <person name="Hirose Y."/>
            <person name="Kanesaki Y."/>
            <person name="Higuchi S."/>
            <person name="Fujiwara T."/>
            <person name="Onuma R."/>
            <person name="Era A."/>
            <person name="Ohbayashi R."/>
            <person name="Uzuka A."/>
            <person name="Nozaki H."/>
            <person name="Yoshikawa H."/>
            <person name="Miyagishima S.Y."/>
        </authorList>
    </citation>
    <scope>NUCLEOTIDE SEQUENCE [LARGE SCALE GENOMIC DNA]</scope>
    <source>
        <strain evidence="5 6">NIES-2499</strain>
    </source>
</reference>
<keyword evidence="2" id="KW-0804">Transcription</keyword>